<keyword evidence="5" id="KW-1185">Reference proteome</keyword>
<feature type="DNA-binding region" description="H-T-H motif" evidence="2">
    <location>
        <begin position="16"/>
        <end position="35"/>
    </location>
</feature>
<dbReference type="Proteomes" id="UP000593892">
    <property type="component" value="Chromosome"/>
</dbReference>
<sequence length="177" mass="19654">MAAAALTFAERGLAAPTAAISKAAEISEGSLFTYFATKDELLNALYREIKLNLAEAMMSEFSRHTDVRSKLEHIWNSFVNWGMENPAQRRVLAQLQVSDKLTRETRAVGSAPFAEVQVMLRGAIEQGVVRDLPHEVLTATIDAMASATMELIATHPNEADRYRSLGFEVMWNGIRIE</sequence>
<dbReference type="PROSITE" id="PS50977">
    <property type="entry name" value="HTH_TETR_2"/>
    <property type="match status" value="1"/>
</dbReference>
<evidence type="ECO:0000313" key="5">
    <source>
        <dbReference type="Proteomes" id="UP000593892"/>
    </source>
</evidence>
<dbReference type="InterPro" id="IPR050109">
    <property type="entry name" value="HTH-type_TetR-like_transc_reg"/>
</dbReference>
<dbReference type="Pfam" id="PF16295">
    <property type="entry name" value="TetR_C_10"/>
    <property type="match status" value="1"/>
</dbReference>
<dbReference type="InterPro" id="IPR036271">
    <property type="entry name" value="Tet_transcr_reg_TetR-rel_C_sf"/>
</dbReference>
<protein>
    <submittedName>
        <fullName evidence="4">TetR/AcrR family transcriptional regulator</fullName>
    </submittedName>
</protein>
<accession>A0A7S7SLS3</accession>
<dbReference type="PANTHER" id="PTHR30055:SF222">
    <property type="entry name" value="REGULATORY PROTEIN"/>
    <property type="match status" value="1"/>
</dbReference>
<proteinExistence type="predicted"/>
<evidence type="ECO:0000256" key="1">
    <source>
        <dbReference type="ARBA" id="ARBA00023125"/>
    </source>
</evidence>
<dbReference type="RefSeq" id="WP_194450008.1">
    <property type="nucleotide sequence ID" value="NZ_CP063849.1"/>
</dbReference>
<reference evidence="4 5" key="1">
    <citation type="submission" date="2020-10" db="EMBL/GenBank/DDBJ databases">
        <title>Complete genome sequence of Paludibaculum fermentans P105T, a facultatively anaerobic acidobacterium capable of dissimilatory Fe(III) reduction.</title>
        <authorList>
            <person name="Dedysh S.N."/>
            <person name="Beletsky A.V."/>
            <person name="Kulichevskaya I.S."/>
            <person name="Mardanov A.V."/>
            <person name="Ravin N.V."/>
        </authorList>
    </citation>
    <scope>NUCLEOTIDE SEQUENCE [LARGE SCALE GENOMIC DNA]</scope>
    <source>
        <strain evidence="4 5">P105</strain>
    </source>
</reference>
<dbReference type="PANTHER" id="PTHR30055">
    <property type="entry name" value="HTH-TYPE TRANSCRIPTIONAL REGULATOR RUTR"/>
    <property type="match status" value="1"/>
</dbReference>
<organism evidence="4 5">
    <name type="scientific">Paludibaculum fermentans</name>
    <dbReference type="NCBI Taxonomy" id="1473598"/>
    <lineage>
        <taxon>Bacteria</taxon>
        <taxon>Pseudomonadati</taxon>
        <taxon>Acidobacteriota</taxon>
        <taxon>Terriglobia</taxon>
        <taxon>Bryobacterales</taxon>
        <taxon>Bryobacteraceae</taxon>
        <taxon>Paludibaculum</taxon>
    </lineage>
</organism>
<dbReference type="GO" id="GO:0003677">
    <property type="term" value="F:DNA binding"/>
    <property type="evidence" value="ECO:0007669"/>
    <property type="project" value="UniProtKB-UniRule"/>
</dbReference>
<dbReference type="InterPro" id="IPR009057">
    <property type="entry name" value="Homeodomain-like_sf"/>
</dbReference>
<feature type="domain" description="HTH tetR-type" evidence="3">
    <location>
        <begin position="1"/>
        <end position="53"/>
    </location>
</feature>
<dbReference type="EMBL" id="CP063849">
    <property type="protein sequence ID" value="QOY88345.1"/>
    <property type="molecule type" value="Genomic_DNA"/>
</dbReference>
<dbReference type="InterPro" id="IPR032551">
    <property type="entry name" value="BscR_C"/>
</dbReference>
<dbReference type="Pfam" id="PF00440">
    <property type="entry name" value="TetR_N"/>
    <property type="match status" value="1"/>
</dbReference>
<evidence type="ECO:0000256" key="2">
    <source>
        <dbReference type="PROSITE-ProRule" id="PRU00335"/>
    </source>
</evidence>
<dbReference type="AlphaFoldDB" id="A0A7S7SLS3"/>
<dbReference type="SUPFAM" id="SSF46689">
    <property type="entry name" value="Homeodomain-like"/>
    <property type="match status" value="1"/>
</dbReference>
<dbReference type="Gene3D" id="1.10.357.10">
    <property type="entry name" value="Tetracycline Repressor, domain 2"/>
    <property type="match status" value="1"/>
</dbReference>
<dbReference type="SUPFAM" id="SSF48498">
    <property type="entry name" value="Tetracyclin repressor-like, C-terminal domain"/>
    <property type="match status" value="1"/>
</dbReference>
<dbReference type="KEGG" id="pfer:IRI77_37385"/>
<evidence type="ECO:0000313" key="4">
    <source>
        <dbReference type="EMBL" id="QOY88345.1"/>
    </source>
</evidence>
<dbReference type="InterPro" id="IPR001647">
    <property type="entry name" value="HTH_TetR"/>
</dbReference>
<evidence type="ECO:0000259" key="3">
    <source>
        <dbReference type="PROSITE" id="PS50977"/>
    </source>
</evidence>
<gene>
    <name evidence="4" type="ORF">IRI77_37385</name>
</gene>
<name>A0A7S7SLS3_PALFE</name>
<keyword evidence="1 2" id="KW-0238">DNA-binding</keyword>